<dbReference type="InterPro" id="IPR013022">
    <property type="entry name" value="Xyl_isomerase-like_TIM-brl"/>
</dbReference>
<dbReference type="InterPro" id="IPR036237">
    <property type="entry name" value="Xyl_isomerase-like_sf"/>
</dbReference>
<comment type="caution">
    <text evidence="2">The sequence shown here is derived from an EMBL/GenBank/DDBJ whole genome shotgun (WGS) entry which is preliminary data.</text>
</comment>
<accession>A0AB36RHZ0</accession>
<dbReference type="Pfam" id="PF01261">
    <property type="entry name" value="AP_endonuc_2"/>
    <property type="match status" value="1"/>
</dbReference>
<dbReference type="GO" id="GO:0016853">
    <property type="term" value="F:isomerase activity"/>
    <property type="evidence" value="ECO:0007669"/>
    <property type="project" value="UniProtKB-KW"/>
</dbReference>
<evidence type="ECO:0000313" key="2">
    <source>
        <dbReference type="EMBL" id="PAT09788.1"/>
    </source>
</evidence>
<dbReference type="AlphaFoldDB" id="A0AB36RHZ0"/>
<organism evidence="2 3">
    <name type="scientific">Corynebacterium hadale</name>
    <dbReference type="NCBI Taxonomy" id="2026255"/>
    <lineage>
        <taxon>Bacteria</taxon>
        <taxon>Bacillati</taxon>
        <taxon>Actinomycetota</taxon>
        <taxon>Actinomycetes</taxon>
        <taxon>Mycobacteriales</taxon>
        <taxon>Corynebacteriaceae</taxon>
        <taxon>Corynebacterium</taxon>
    </lineage>
</organism>
<dbReference type="SUPFAM" id="SSF51658">
    <property type="entry name" value="Xylose isomerase-like"/>
    <property type="match status" value="1"/>
</dbReference>
<dbReference type="InterPro" id="IPR050312">
    <property type="entry name" value="IolE/XylAMocC-like"/>
</dbReference>
<protein>
    <submittedName>
        <fullName evidence="2">Xylose isomerase</fullName>
    </submittedName>
</protein>
<proteinExistence type="predicted"/>
<sequence length="283" mass="30442">MTCTRKATAQMTTSHPLGIAPLSDLSSAPDEFIRIAHDIGFDFVGLRVVPVTDTEPQYDLSLGSPLHTRVKRALEETGMRVLDAEFLLLDGSDQRASWLQAMERASSFGANTLTVAVADQNTSRVIDSVSQMVEDGKAFGVVPAIEPISYQAVCSLPAAVGIAKASGSYVLPDTLHVSRFSGSPTELREAVDAGLVPMLQLSDCADLPNTDRATLLWESRSKRGLPGLGSGNVAGLLRAVPRTLPISVELPDEERASELGTREWLRLLFATATEFLHNIEQEG</sequence>
<feature type="domain" description="Xylose isomerase-like TIM barrel" evidence="1">
    <location>
        <begin position="34"/>
        <end position="265"/>
    </location>
</feature>
<dbReference type="PANTHER" id="PTHR12110:SF48">
    <property type="entry name" value="BLL3656 PROTEIN"/>
    <property type="match status" value="1"/>
</dbReference>
<dbReference type="Proteomes" id="UP000218041">
    <property type="component" value="Unassembled WGS sequence"/>
</dbReference>
<name>A0AB36RHZ0_9CORY</name>
<evidence type="ECO:0000313" key="3">
    <source>
        <dbReference type="Proteomes" id="UP000218041"/>
    </source>
</evidence>
<evidence type="ECO:0000259" key="1">
    <source>
        <dbReference type="Pfam" id="PF01261"/>
    </source>
</evidence>
<reference evidence="2 3" key="1">
    <citation type="submission" date="2017-08" db="EMBL/GenBank/DDBJ databases">
        <title>Whole genome sequences of 6 clinical strains closest to Corynebacterium imitans.</title>
        <authorList>
            <person name="Bernier A.-M."/>
            <person name="Burdz T."/>
            <person name="Bernard K."/>
        </authorList>
    </citation>
    <scope>NUCLEOTIDE SEQUENCE [LARGE SCALE GENOMIC DNA]</scope>
    <source>
        <strain evidence="2 3">NML92-0415</strain>
    </source>
</reference>
<keyword evidence="2" id="KW-0413">Isomerase</keyword>
<dbReference type="PANTHER" id="PTHR12110">
    <property type="entry name" value="HYDROXYPYRUVATE ISOMERASE"/>
    <property type="match status" value="1"/>
</dbReference>
<gene>
    <name evidence="2" type="ORF">CKJ80_09405</name>
</gene>
<dbReference type="EMBL" id="NSGP01000014">
    <property type="protein sequence ID" value="PAT09788.1"/>
    <property type="molecule type" value="Genomic_DNA"/>
</dbReference>
<dbReference type="Gene3D" id="3.20.20.150">
    <property type="entry name" value="Divalent-metal-dependent TIM barrel enzymes"/>
    <property type="match status" value="1"/>
</dbReference>